<accession>A0ABY5EA88</accession>
<dbReference type="EMBL" id="CP100595">
    <property type="protein sequence ID" value="UTJ07706.1"/>
    <property type="molecule type" value="Genomic_DNA"/>
</dbReference>
<dbReference type="Pfam" id="PF09622">
    <property type="entry name" value="DUF2391"/>
    <property type="match status" value="1"/>
</dbReference>
<feature type="transmembrane region" description="Helical" evidence="1">
    <location>
        <begin position="70"/>
        <end position="95"/>
    </location>
</feature>
<reference evidence="2" key="1">
    <citation type="submission" date="2022-07" db="EMBL/GenBank/DDBJ databases">
        <title>Arcobacter roscoffensis sp. nov., a marine bacterium isolated from coastal seawater collected from Roscoff, France.</title>
        <authorList>
            <person name="Pascual J."/>
            <person name="Lepeaux C."/>
            <person name="Methner A."/>
            <person name="Overmann J."/>
        </authorList>
    </citation>
    <scope>NUCLEOTIDE SEQUENCE</scope>
    <source>
        <strain evidence="2">ARW1-2F2</strain>
    </source>
</reference>
<keyword evidence="1" id="KW-0812">Transmembrane</keyword>
<feature type="transmembrane region" description="Helical" evidence="1">
    <location>
        <begin position="107"/>
        <end position="125"/>
    </location>
</feature>
<evidence type="ECO:0000313" key="2">
    <source>
        <dbReference type="EMBL" id="UTJ07706.1"/>
    </source>
</evidence>
<name>A0ABY5EA88_9BACT</name>
<proteinExistence type="predicted"/>
<dbReference type="Proteomes" id="UP001060012">
    <property type="component" value="Chromosome"/>
</dbReference>
<keyword evidence="1" id="KW-0472">Membrane</keyword>
<evidence type="ECO:0000313" key="3">
    <source>
        <dbReference type="Proteomes" id="UP001060012"/>
    </source>
</evidence>
<evidence type="ECO:0000256" key="1">
    <source>
        <dbReference type="SAM" id="Phobius"/>
    </source>
</evidence>
<protein>
    <submittedName>
        <fullName evidence="2">DUF2391 family protein</fullName>
    </submittedName>
</protein>
<dbReference type="InterPro" id="IPR024464">
    <property type="entry name" value="DUF2391"/>
</dbReference>
<feature type="transmembrane region" description="Helical" evidence="1">
    <location>
        <begin position="37"/>
        <end position="58"/>
    </location>
</feature>
<sequence length="131" mass="14581">MNLNIDMKDIGQISIGSFAFAVPISFSEEAWRISESLPFTNLTLVFLLSVSFLALFAYESVFQGQVVHRIFVFIIRIIIAYIISAFVVALVLISIDKLPLLTEPIIAIKRLIVITMPASMGAIIVDSFDKE</sequence>
<dbReference type="RefSeq" id="WP_254577880.1">
    <property type="nucleotide sequence ID" value="NZ_CP100595.1"/>
</dbReference>
<keyword evidence="1" id="KW-1133">Transmembrane helix</keyword>
<gene>
    <name evidence="2" type="ORF">NJU99_06330</name>
</gene>
<keyword evidence="3" id="KW-1185">Reference proteome</keyword>
<organism evidence="2 3">
    <name type="scientific">Arcobacter roscoffensis</name>
    <dbReference type="NCBI Taxonomy" id="2961520"/>
    <lineage>
        <taxon>Bacteria</taxon>
        <taxon>Pseudomonadati</taxon>
        <taxon>Campylobacterota</taxon>
        <taxon>Epsilonproteobacteria</taxon>
        <taxon>Campylobacterales</taxon>
        <taxon>Arcobacteraceae</taxon>
        <taxon>Arcobacter</taxon>
    </lineage>
</organism>